<protein>
    <recommendedName>
        <fullName evidence="4">LTXXQ motif family protein</fullName>
    </recommendedName>
</protein>
<dbReference type="AlphaFoldDB" id="A0A9X1ZYW0"/>
<keyword evidence="1" id="KW-0732">Signal</keyword>
<dbReference type="EMBL" id="JAKRYL010000003">
    <property type="protein sequence ID" value="MCL7746167.1"/>
    <property type="molecule type" value="Genomic_DNA"/>
</dbReference>
<keyword evidence="3" id="KW-1185">Reference proteome</keyword>
<evidence type="ECO:0000256" key="1">
    <source>
        <dbReference type="SAM" id="SignalP"/>
    </source>
</evidence>
<name>A0A9X1ZYW0_9BACI</name>
<dbReference type="Proteomes" id="UP001139150">
    <property type="component" value="Unassembled WGS sequence"/>
</dbReference>
<sequence length="159" mass="18837">MKRFHQLFILAQIVLLASIAVTSLAPVQAEVPNEEPEQECRGHEQQEINKELKVHLDFYYELLAEKYAPNEIEKWKEIRSERDLLQKKLKEAKQKGELENGGAIDNEWIEQHKEITDAFNAAIEKRDEEQLRKLLPQLFDHYKKLNDVYKKRLDVVNRT</sequence>
<feature type="chain" id="PRO_5040931056" description="LTXXQ motif family protein" evidence="1">
    <location>
        <begin position="26"/>
        <end position="159"/>
    </location>
</feature>
<organism evidence="2 3">
    <name type="scientific">Halalkalibacter alkaliphilus</name>
    <dbReference type="NCBI Taxonomy" id="2917993"/>
    <lineage>
        <taxon>Bacteria</taxon>
        <taxon>Bacillati</taxon>
        <taxon>Bacillota</taxon>
        <taxon>Bacilli</taxon>
        <taxon>Bacillales</taxon>
        <taxon>Bacillaceae</taxon>
        <taxon>Halalkalibacter</taxon>
    </lineage>
</organism>
<feature type="signal peptide" evidence="1">
    <location>
        <begin position="1"/>
        <end position="25"/>
    </location>
</feature>
<reference evidence="2" key="1">
    <citation type="submission" date="2022-02" db="EMBL/GenBank/DDBJ databases">
        <title>Halalkalibacter sp. nov. isolated from Lonar Lake, India.</title>
        <authorList>
            <person name="Joshi A."/>
            <person name="Thite S."/>
            <person name="Lodha T."/>
        </authorList>
    </citation>
    <scope>NUCLEOTIDE SEQUENCE</scope>
    <source>
        <strain evidence="2">MEB205</strain>
    </source>
</reference>
<evidence type="ECO:0000313" key="2">
    <source>
        <dbReference type="EMBL" id="MCL7746167.1"/>
    </source>
</evidence>
<comment type="caution">
    <text evidence="2">The sequence shown here is derived from an EMBL/GenBank/DDBJ whole genome shotgun (WGS) entry which is preliminary data.</text>
</comment>
<evidence type="ECO:0000313" key="3">
    <source>
        <dbReference type="Proteomes" id="UP001139150"/>
    </source>
</evidence>
<accession>A0A9X1ZYW0</accession>
<proteinExistence type="predicted"/>
<evidence type="ECO:0008006" key="4">
    <source>
        <dbReference type="Google" id="ProtNLM"/>
    </source>
</evidence>
<gene>
    <name evidence="2" type="ORF">MF646_03430</name>
</gene>
<dbReference type="RefSeq" id="WP_250095099.1">
    <property type="nucleotide sequence ID" value="NZ_JAKRYL010000003.1"/>
</dbReference>